<feature type="active site" evidence="19">
    <location>
        <position position="153"/>
    </location>
</feature>
<name>A0A4V2PDR6_9BACT</name>
<dbReference type="AlphaFoldDB" id="A0A4V2PDR6"/>
<comment type="cofactor">
    <cofactor evidence="1 19">
        <name>FAD</name>
        <dbReference type="ChEBI" id="CHEBI:57692"/>
    </cofactor>
</comment>
<dbReference type="Gene3D" id="3.30.43.10">
    <property type="entry name" value="Uridine Diphospho-n-acetylenolpyruvylglucosamine Reductase, domain 2"/>
    <property type="match status" value="1"/>
</dbReference>
<dbReference type="SUPFAM" id="SSF56176">
    <property type="entry name" value="FAD-binding/transporter-associated domain-like"/>
    <property type="match status" value="1"/>
</dbReference>
<evidence type="ECO:0000256" key="9">
    <source>
        <dbReference type="ARBA" id="ARBA00022630"/>
    </source>
</evidence>
<evidence type="ECO:0000256" key="14">
    <source>
        <dbReference type="ARBA" id="ARBA00023002"/>
    </source>
</evidence>
<evidence type="ECO:0000256" key="18">
    <source>
        <dbReference type="ARBA" id="ARBA00048914"/>
    </source>
</evidence>
<keyword evidence="13 19" id="KW-0573">Peptidoglycan synthesis</keyword>
<dbReference type="GO" id="GO:0071555">
    <property type="term" value="P:cell wall organization"/>
    <property type="evidence" value="ECO:0007669"/>
    <property type="project" value="UniProtKB-KW"/>
</dbReference>
<dbReference type="GO" id="GO:0008360">
    <property type="term" value="P:regulation of cell shape"/>
    <property type="evidence" value="ECO:0007669"/>
    <property type="project" value="UniProtKB-KW"/>
</dbReference>
<keyword evidence="8 19" id="KW-0132">Cell division</keyword>
<feature type="active site" description="Proton donor" evidence="19">
    <location>
        <position position="201"/>
    </location>
</feature>
<dbReference type="NCBIfam" id="TIGR00179">
    <property type="entry name" value="murB"/>
    <property type="match status" value="1"/>
</dbReference>
<dbReference type="InterPro" id="IPR036318">
    <property type="entry name" value="FAD-bd_PCMH-like_sf"/>
</dbReference>
<evidence type="ECO:0000256" key="1">
    <source>
        <dbReference type="ARBA" id="ARBA00001974"/>
    </source>
</evidence>
<evidence type="ECO:0000256" key="7">
    <source>
        <dbReference type="ARBA" id="ARBA00022490"/>
    </source>
</evidence>
<dbReference type="GO" id="GO:0005829">
    <property type="term" value="C:cytosol"/>
    <property type="evidence" value="ECO:0007669"/>
    <property type="project" value="TreeGrafter"/>
</dbReference>
<evidence type="ECO:0000256" key="4">
    <source>
        <dbReference type="ARBA" id="ARBA00004752"/>
    </source>
</evidence>
<feature type="active site" evidence="19">
    <location>
        <position position="270"/>
    </location>
</feature>
<dbReference type="Proteomes" id="UP000295777">
    <property type="component" value="Unassembled WGS sequence"/>
</dbReference>
<dbReference type="GO" id="GO:0071949">
    <property type="term" value="F:FAD binding"/>
    <property type="evidence" value="ECO:0007669"/>
    <property type="project" value="InterPro"/>
</dbReference>
<evidence type="ECO:0000256" key="11">
    <source>
        <dbReference type="ARBA" id="ARBA00022857"/>
    </source>
</evidence>
<organism evidence="21 22">
    <name type="scientific">Phorcysia thermohydrogeniphila</name>
    <dbReference type="NCBI Taxonomy" id="936138"/>
    <lineage>
        <taxon>Bacteria</taxon>
        <taxon>Pseudomonadati</taxon>
        <taxon>Aquificota</taxon>
        <taxon>Aquificia</taxon>
        <taxon>Desulfurobacteriales</taxon>
        <taxon>Desulfurobacteriaceae</taxon>
        <taxon>Phorcysia</taxon>
    </lineage>
</organism>
<evidence type="ECO:0000256" key="8">
    <source>
        <dbReference type="ARBA" id="ARBA00022618"/>
    </source>
</evidence>
<keyword evidence="22" id="KW-1185">Reference proteome</keyword>
<comment type="catalytic activity">
    <reaction evidence="18 19">
        <text>UDP-N-acetyl-alpha-D-muramate + NADP(+) = UDP-N-acetyl-3-O-(1-carboxyvinyl)-alpha-D-glucosamine + NADPH + H(+)</text>
        <dbReference type="Rhea" id="RHEA:12248"/>
        <dbReference type="ChEBI" id="CHEBI:15378"/>
        <dbReference type="ChEBI" id="CHEBI:57783"/>
        <dbReference type="ChEBI" id="CHEBI:58349"/>
        <dbReference type="ChEBI" id="CHEBI:68483"/>
        <dbReference type="ChEBI" id="CHEBI:70757"/>
        <dbReference type="EC" id="1.3.1.98"/>
    </reaction>
</comment>
<keyword evidence="15 19" id="KW-0131">Cell cycle</keyword>
<evidence type="ECO:0000256" key="6">
    <source>
        <dbReference type="ARBA" id="ARBA00015188"/>
    </source>
</evidence>
<comment type="similarity">
    <text evidence="19">Belongs to the MurB family.</text>
</comment>
<dbReference type="Gene3D" id="3.30.465.10">
    <property type="match status" value="1"/>
</dbReference>
<dbReference type="HAMAP" id="MF_00037">
    <property type="entry name" value="MurB"/>
    <property type="match status" value="1"/>
</dbReference>
<dbReference type="EMBL" id="SMFV01000001">
    <property type="protein sequence ID" value="TCK06296.1"/>
    <property type="molecule type" value="Genomic_DNA"/>
</dbReference>
<evidence type="ECO:0000256" key="13">
    <source>
        <dbReference type="ARBA" id="ARBA00022984"/>
    </source>
</evidence>
<dbReference type="OrthoDB" id="9804753at2"/>
<dbReference type="PROSITE" id="PS51387">
    <property type="entry name" value="FAD_PCMH"/>
    <property type="match status" value="1"/>
</dbReference>
<dbReference type="InterPro" id="IPR016166">
    <property type="entry name" value="FAD-bd_PCMH"/>
</dbReference>
<evidence type="ECO:0000256" key="19">
    <source>
        <dbReference type="HAMAP-Rule" id="MF_00037"/>
    </source>
</evidence>
<dbReference type="GO" id="GO:0009252">
    <property type="term" value="P:peptidoglycan biosynthetic process"/>
    <property type="evidence" value="ECO:0007669"/>
    <property type="project" value="UniProtKB-UniRule"/>
</dbReference>
<keyword evidence="9 19" id="KW-0285">Flavoprotein</keyword>
<keyword evidence="14 19" id="KW-0560">Oxidoreductase</keyword>
<dbReference type="Pfam" id="PF01565">
    <property type="entry name" value="FAD_binding_4"/>
    <property type="match status" value="1"/>
</dbReference>
<evidence type="ECO:0000256" key="2">
    <source>
        <dbReference type="ARBA" id="ARBA00003921"/>
    </source>
</evidence>
<dbReference type="InterPro" id="IPR036635">
    <property type="entry name" value="MurB_C_sf"/>
</dbReference>
<evidence type="ECO:0000256" key="12">
    <source>
        <dbReference type="ARBA" id="ARBA00022960"/>
    </source>
</evidence>
<evidence type="ECO:0000259" key="20">
    <source>
        <dbReference type="PROSITE" id="PS51387"/>
    </source>
</evidence>
<keyword evidence="11 19" id="KW-0521">NADP</keyword>
<dbReference type="InterPro" id="IPR016169">
    <property type="entry name" value="FAD-bd_PCMH_sub2"/>
</dbReference>
<comment type="pathway">
    <text evidence="4 19">Cell wall biogenesis; peptidoglycan biosynthesis.</text>
</comment>
<evidence type="ECO:0000256" key="15">
    <source>
        <dbReference type="ARBA" id="ARBA00023306"/>
    </source>
</evidence>
<sequence>MEVRELSAKELTTIGIGSSYPVYFPENLEELKSLLRNEDIFIIGGGSNTVLSEKLNRKFVSLRKFRNILLEEDRITVGAGVKLSELLALQIQKKFSLFEFLAGIPKATVGGLVAQNAGAFGHEIKDRLVEVKFLSRETLEVEVLRDFSEFGYRKSPFPELGAVVEATFKIFHSQKVKEEMKKFVSLRLEKQPPFYLRTAGSTFKNPPGDSAGRLLDLAGLKGFSVGGVKFSEFHANFIVNEGGSFSEFLELVEMGRKKVKEKFGVDLELEVRVIT</sequence>
<gene>
    <name evidence="19" type="primary">murB</name>
    <name evidence="21" type="ORF">CLV27_0097</name>
</gene>
<reference evidence="21 22" key="1">
    <citation type="submission" date="2019-03" db="EMBL/GenBank/DDBJ databases">
        <title>Genomic Encyclopedia of Archaeal and Bacterial Type Strains, Phase II (KMG-II): from individual species to whole genera.</title>
        <authorList>
            <person name="Goeker M."/>
        </authorList>
    </citation>
    <scope>NUCLEOTIDE SEQUENCE [LARGE SCALE GENOMIC DNA]</scope>
    <source>
        <strain evidence="21 22">DSM 24425</strain>
    </source>
</reference>
<keyword evidence="7 19" id="KW-0963">Cytoplasm</keyword>
<evidence type="ECO:0000256" key="3">
    <source>
        <dbReference type="ARBA" id="ARBA00004496"/>
    </source>
</evidence>
<comment type="subcellular location">
    <subcellularLocation>
        <location evidence="3 19">Cytoplasm</location>
    </subcellularLocation>
</comment>
<feature type="domain" description="FAD-binding PCMH-type" evidence="20">
    <location>
        <begin position="15"/>
        <end position="193"/>
    </location>
</feature>
<protein>
    <recommendedName>
        <fullName evidence="6 19">UDP-N-acetylenolpyruvoylglucosamine reductase</fullName>
        <ecNumber evidence="5 19">1.3.1.98</ecNumber>
    </recommendedName>
    <alternativeName>
        <fullName evidence="17 19">UDP-N-acetylmuramate dehydrogenase</fullName>
    </alternativeName>
</protein>
<proteinExistence type="inferred from homology"/>
<dbReference type="InterPro" id="IPR011601">
    <property type="entry name" value="MurB_C"/>
</dbReference>
<evidence type="ECO:0000313" key="21">
    <source>
        <dbReference type="EMBL" id="TCK06296.1"/>
    </source>
</evidence>
<keyword evidence="10 19" id="KW-0274">FAD</keyword>
<dbReference type="GO" id="GO:0051301">
    <property type="term" value="P:cell division"/>
    <property type="evidence" value="ECO:0007669"/>
    <property type="project" value="UniProtKB-KW"/>
</dbReference>
<comment type="caution">
    <text evidence="21">The sequence shown here is derived from an EMBL/GenBank/DDBJ whole genome shotgun (WGS) entry which is preliminary data.</text>
</comment>
<evidence type="ECO:0000256" key="5">
    <source>
        <dbReference type="ARBA" id="ARBA00012518"/>
    </source>
</evidence>
<dbReference type="PANTHER" id="PTHR21071:SF4">
    <property type="entry name" value="UDP-N-ACETYLENOLPYRUVOYLGLUCOSAMINE REDUCTASE"/>
    <property type="match status" value="1"/>
</dbReference>
<dbReference type="SUPFAM" id="SSF56194">
    <property type="entry name" value="Uridine diphospho-N-Acetylenolpyruvylglucosamine reductase, MurB, C-terminal domain"/>
    <property type="match status" value="1"/>
</dbReference>
<dbReference type="Pfam" id="PF02873">
    <property type="entry name" value="MurB_C"/>
    <property type="match status" value="1"/>
</dbReference>
<evidence type="ECO:0000256" key="17">
    <source>
        <dbReference type="ARBA" id="ARBA00031026"/>
    </source>
</evidence>
<evidence type="ECO:0000313" key="22">
    <source>
        <dbReference type="Proteomes" id="UP000295777"/>
    </source>
</evidence>
<evidence type="ECO:0000256" key="10">
    <source>
        <dbReference type="ARBA" id="ARBA00022827"/>
    </source>
</evidence>
<dbReference type="InterPro" id="IPR003170">
    <property type="entry name" value="MurB"/>
</dbReference>
<dbReference type="RefSeq" id="WP_132524708.1">
    <property type="nucleotide sequence ID" value="NZ_SMFV01000001.1"/>
</dbReference>
<keyword evidence="16 19" id="KW-0961">Cell wall biogenesis/degradation</keyword>
<dbReference type="InterPro" id="IPR016167">
    <property type="entry name" value="FAD-bd_PCMH_sub1"/>
</dbReference>
<dbReference type="EC" id="1.3.1.98" evidence="5 19"/>
<dbReference type="GO" id="GO:0008762">
    <property type="term" value="F:UDP-N-acetylmuramate dehydrogenase activity"/>
    <property type="evidence" value="ECO:0007669"/>
    <property type="project" value="UniProtKB-UniRule"/>
</dbReference>
<dbReference type="PANTHER" id="PTHR21071">
    <property type="entry name" value="UDP-N-ACETYLENOLPYRUVOYLGLUCOSAMINE REDUCTASE"/>
    <property type="match status" value="1"/>
</dbReference>
<dbReference type="InterPro" id="IPR006094">
    <property type="entry name" value="Oxid_FAD_bind_N"/>
</dbReference>
<dbReference type="UniPathway" id="UPA00219"/>
<keyword evidence="12 19" id="KW-0133">Cell shape</keyword>
<evidence type="ECO:0000256" key="16">
    <source>
        <dbReference type="ARBA" id="ARBA00023316"/>
    </source>
</evidence>
<accession>A0A4V2PDR6</accession>
<comment type="function">
    <text evidence="2 19">Cell wall formation.</text>
</comment>
<dbReference type="Gene3D" id="3.90.78.10">
    <property type="entry name" value="UDP-N-acetylenolpyruvoylglucosamine reductase, C-terminal domain"/>
    <property type="match status" value="1"/>
</dbReference>